<accession>A0ABD0LZC1</accession>
<proteinExistence type="predicted"/>
<dbReference type="Proteomes" id="UP001519460">
    <property type="component" value="Unassembled WGS sequence"/>
</dbReference>
<organism evidence="1 2">
    <name type="scientific">Batillaria attramentaria</name>
    <dbReference type="NCBI Taxonomy" id="370345"/>
    <lineage>
        <taxon>Eukaryota</taxon>
        <taxon>Metazoa</taxon>
        <taxon>Spiralia</taxon>
        <taxon>Lophotrochozoa</taxon>
        <taxon>Mollusca</taxon>
        <taxon>Gastropoda</taxon>
        <taxon>Caenogastropoda</taxon>
        <taxon>Sorbeoconcha</taxon>
        <taxon>Cerithioidea</taxon>
        <taxon>Batillariidae</taxon>
        <taxon>Batillaria</taxon>
    </lineage>
</organism>
<keyword evidence="2" id="KW-1185">Reference proteome</keyword>
<dbReference type="EMBL" id="JACVVK020000013">
    <property type="protein sequence ID" value="KAK7504809.1"/>
    <property type="molecule type" value="Genomic_DNA"/>
</dbReference>
<evidence type="ECO:0000313" key="2">
    <source>
        <dbReference type="Proteomes" id="UP001519460"/>
    </source>
</evidence>
<sequence length="88" mass="9696">MRLTVVAQTYPLPLGLSTVSTILRNVSLALDNTTLPRLSCMSQSAYTSQIVMGFHCSASHSHRTNSSSLNFLHTSSLLLRCSVMRVQR</sequence>
<protein>
    <submittedName>
        <fullName evidence="1">Uncharacterized protein</fullName>
    </submittedName>
</protein>
<name>A0ABD0LZC1_9CAEN</name>
<comment type="caution">
    <text evidence="1">The sequence shown here is derived from an EMBL/GenBank/DDBJ whole genome shotgun (WGS) entry which is preliminary data.</text>
</comment>
<dbReference type="AlphaFoldDB" id="A0ABD0LZC1"/>
<evidence type="ECO:0000313" key="1">
    <source>
        <dbReference type="EMBL" id="KAK7504809.1"/>
    </source>
</evidence>
<reference evidence="1 2" key="1">
    <citation type="journal article" date="2023" name="Sci. Data">
        <title>Genome assembly of the Korean intertidal mud-creeper Batillaria attramentaria.</title>
        <authorList>
            <person name="Patra A.K."/>
            <person name="Ho P.T."/>
            <person name="Jun S."/>
            <person name="Lee S.J."/>
            <person name="Kim Y."/>
            <person name="Won Y.J."/>
        </authorList>
    </citation>
    <scope>NUCLEOTIDE SEQUENCE [LARGE SCALE GENOMIC DNA]</scope>
    <source>
        <strain evidence="1">Wonlab-2016</strain>
    </source>
</reference>
<gene>
    <name evidence="1" type="ORF">BaRGS_00003837</name>
</gene>